<name>A0A0R2A2X0_9LACO</name>
<proteinExistence type="inferred from homology"/>
<dbReference type="PANTHER" id="PTHR10458">
    <property type="entry name" value="PEPTIDE DEFORMYLASE"/>
    <property type="match status" value="1"/>
</dbReference>
<dbReference type="EMBL" id="AYYY01000029">
    <property type="protein sequence ID" value="KRM61312.1"/>
    <property type="molecule type" value="Genomic_DNA"/>
</dbReference>
<dbReference type="AlphaFoldDB" id="A0A0R2A2X0"/>
<dbReference type="SUPFAM" id="SSF56420">
    <property type="entry name" value="Peptide deformylase"/>
    <property type="match status" value="1"/>
</dbReference>
<gene>
    <name evidence="2" type="ORF">FC26_GL001861</name>
</gene>
<accession>A0A0R2A2X0</accession>
<comment type="caution">
    <text evidence="2">The sequence shown here is derived from an EMBL/GenBank/DDBJ whole genome shotgun (WGS) entry which is preliminary data.</text>
</comment>
<dbReference type="OrthoDB" id="9784988at2"/>
<evidence type="ECO:0000313" key="3">
    <source>
        <dbReference type="Proteomes" id="UP000051733"/>
    </source>
</evidence>
<dbReference type="PANTHER" id="PTHR10458:SF22">
    <property type="entry name" value="PEPTIDE DEFORMYLASE"/>
    <property type="match status" value="1"/>
</dbReference>
<keyword evidence="3" id="KW-1185">Reference proteome</keyword>
<protein>
    <submittedName>
        <fullName evidence="2">Def2 protein</fullName>
    </submittedName>
</protein>
<dbReference type="Gene3D" id="3.90.45.10">
    <property type="entry name" value="Peptide deformylase"/>
    <property type="match status" value="1"/>
</dbReference>
<sequence>MIKPINHDLTFLAQKAHPATTADRQIITDLLDTLAAHHDDCVGMAANMIGINKRIIVVQMGPFAVPLVNPKITHRANPHSVTEGCLSISGQKTTTRYQSITVSYLDRQFQPQQQTFTDWIAQIIQHELDHCEGILI</sequence>
<dbReference type="Pfam" id="PF01327">
    <property type="entry name" value="Pep_deformylase"/>
    <property type="match status" value="1"/>
</dbReference>
<dbReference type="CDD" id="cd00487">
    <property type="entry name" value="Pep_deformylase"/>
    <property type="match status" value="1"/>
</dbReference>
<dbReference type="STRING" id="1423813.FC26_GL001861"/>
<organism evidence="2 3">
    <name type="scientific">Paucilactobacillus vaccinostercus DSM 20634</name>
    <dbReference type="NCBI Taxonomy" id="1423813"/>
    <lineage>
        <taxon>Bacteria</taxon>
        <taxon>Bacillati</taxon>
        <taxon>Bacillota</taxon>
        <taxon>Bacilli</taxon>
        <taxon>Lactobacillales</taxon>
        <taxon>Lactobacillaceae</taxon>
        <taxon>Paucilactobacillus</taxon>
    </lineage>
</organism>
<evidence type="ECO:0000256" key="1">
    <source>
        <dbReference type="ARBA" id="ARBA00010759"/>
    </source>
</evidence>
<dbReference type="Proteomes" id="UP000051733">
    <property type="component" value="Unassembled WGS sequence"/>
</dbReference>
<dbReference type="GO" id="GO:0042586">
    <property type="term" value="F:peptide deformylase activity"/>
    <property type="evidence" value="ECO:0007669"/>
    <property type="project" value="InterPro"/>
</dbReference>
<dbReference type="NCBIfam" id="NF006670">
    <property type="entry name" value="PRK09218.1"/>
    <property type="match status" value="1"/>
</dbReference>
<dbReference type="PIRSF" id="PIRSF004749">
    <property type="entry name" value="Pep_def"/>
    <property type="match status" value="1"/>
</dbReference>
<reference evidence="2 3" key="1">
    <citation type="journal article" date="2015" name="Genome Announc.">
        <title>Expanding the biotechnology potential of lactobacilli through comparative genomics of 213 strains and associated genera.</title>
        <authorList>
            <person name="Sun Z."/>
            <person name="Harris H.M."/>
            <person name="McCann A."/>
            <person name="Guo C."/>
            <person name="Argimon S."/>
            <person name="Zhang W."/>
            <person name="Yang X."/>
            <person name="Jeffery I.B."/>
            <person name="Cooney J.C."/>
            <person name="Kagawa T.F."/>
            <person name="Liu W."/>
            <person name="Song Y."/>
            <person name="Salvetti E."/>
            <person name="Wrobel A."/>
            <person name="Rasinkangas P."/>
            <person name="Parkhill J."/>
            <person name="Rea M.C."/>
            <person name="O'Sullivan O."/>
            <person name="Ritari J."/>
            <person name="Douillard F.P."/>
            <person name="Paul Ross R."/>
            <person name="Yang R."/>
            <person name="Briner A.E."/>
            <person name="Felis G.E."/>
            <person name="de Vos W.M."/>
            <person name="Barrangou R."/>
            <person name="Klaenhammer T.R."/>
            <person name="Caufield P.W."/>
            <person name="Cui Y."/>
            <person name="Zhang H."/>
            <person name="O'Toole P.W."/>
        </authorList>
    </citation>
    <scope>NUCLEOTIDE SEQUENCE [LARGE SCALE GENOMIC DNA]</scope>
    <source>
        <strain evidence="2 3">DSM 20634</strain>
    </source>
</reference>
<evidence type="ECO:0000313" key="2">
    <source>
        <dbReference type="EMBL" id="KRM61312.1"/>
    </source>
</evidence>
<dbReference type="PRINTS" id="PR01576">
    <property type="entry name" value="PDEFORMYLASE"/>
</dbReference>
<dbReference type="InterPro" id="IPR023635">
    <property type="entry name" value="Peptide_deformylase"/>
</dbReference>
<dbReference type="InterPro" id="IPR036821">
    <property type="entry name" value="Peptide_deformylase_sf"/>
</dbReference>
<dbReference type="PATRIC" id="fig|1423813.3.peg.1890"/>
<dbReference type="RefSeq" id="WP_057779208.1">
    <property type="nucleotide sequence ID" value="NZ_AYYY01000029.1"/>
</dbReference>
<comment type="similarity">
    <text evidence="1">Belongs to the polypeptide deformylase family.</text>
</comment>